<organism evidence="4 5">
    <name type="scientific">Trichodelitschia bisporula</name>
    <dbReference type="NCBI Taxonomy" id="703511"/>
    <lineage>
        <taxon>Eukaryota</taxon>
        <taxon>Fungi</taxon>
        <taxon>Dikarya</taxon>
        <taxon>Ascomycota</taxon>
        <taxon>Pezizomycotina</taxon>
        <taxon>Dothideomycetes</taxon>
        <taxon>Dothideomycetes incertae sedis</taxon>
        <taxon>Phaeotrichales</taxon>
        <taxon>Phaeotrichaceae</taxon>
        <taxon>Trichodelitschia</taxon>
    </lineage>
</organism>
<evidence type="ECO:0000256" key="3">
    <source>
        <dbReference type="SAM" id="Phobius"/>
    </source>
</evidence>
<dbReference type="GO" id="GO:0000329">
    <property type="term" value="C:fungal-type vacuole membrane"/>
    <property type="evidence" value="ECO:0007669"/>
    <property type="project" value="TreeGrafter"/>
</dbReference>
<dbReference type="AlphaFoldDB" id="A0A6G1HQM9"/>
<feature type="transmembrane region" description="Helical" evidence="3">
    <location>
        <begin position="191"/>
        <end position="211"/>
    </location>
</feature>
<dbReference type="Pfam" id="PF07690">
    <property type="entry name" value="MFS_1"/>
    <property type="match status" value="1"/>
</dbReference>
<keyword evidence="3" id="KW-0472">Membrane</keyword>
<dbReference type="OrthoDB" id="10027823at2759"/>
<feature type="transmembrane region" description="Helical" evidence="3">
    <location>
        <begin position="344"/>
        <end position="365"/>
    </location>
</feature>
<sequence>MTSTLLRPLTWFTTTTGLSTVLASPRDVHLILATRSLRMFAYGATSLIFALYLRSLSIPDPQMGAFMTFTLLGDIALSLLLTFTADTLGRRRTLALGAAGMLLAGSTFALAQNYWVLLGAAVVGVISPAGSEIGPFRAVEESTLAHVVPPDQRPFVLAWYVVTAALGSAAGVAGGGALVDGLMARGWAAGEAYAGVFWIVALVGSVNILLAGAMSAGCEQRAAEYEGVPLVDSEGDSDADAEDAKPAPLPPPKKAAFTRISRSSRAVLFKLCLLFALDSIGSGMANNAFVNYYLTLKFGVRASVLGGIMSSTWIVSAASNMFAGTLAARLGLLKTMVYTHLPSSLMLAALPVPGSLAGAAVLLVLRAGLSSMDQAPRSAFIAGAVRAEEMTAVMGVVNVARTLMQSVGPGVTGLLAGRGLFALAFVGAGALKAGPRKGYIAMQADTADPQLNTLLYDDRSREI</sequence>
<dbReference type="Gene3D" id="1.20.1250.20">
    <property type="entry name" value="MFS general substrate transporter like domains"/>
    <property type="match status" value="1"/>
</dbReference>
<gene>
    <name evidence="4" type="ORF">EJ06DRAFT_523502</name>
</gene>
<feature type="transmembrane region" description="Helical" evidence="3">
    <location>
        <begin position="39"/>
        <end position="57"/>
    </location>
</feature>
<accession>A0A6G1HQM9</accession>
<feature type="transmembrane region" description="Helical" evidence="3">
    <location>
        <begin position="267"/>
        <end position="293"/>
    </location>
</feature>
<dbReference type="InterPro" id="IPR011701">
    <property type="entry name" value="MFS"/>
</dbReference>
<proteinExistence type="predicted"/>
<feature type="transmembrane region" description="Helical" evidence="3">
    <location>
        <begin position="411"/>
        <end position="431"/>
    </location>
</feature>
<dbReference type="PANTHER" id="PTHR23520">
    <property type="entry name" value="TRANSPORTER, PUTATIVE (AFU_ORTHOLOGUE AFUA_3G04000)-RELATED"/>
    <property type="match status" value="1"/>
</dbReference>
<feature type="transmembrane region" description="Helical" evidence="3">
    <location>
        <begin position="63"/>
        <end position="81"/>
    </location>
</feature>
<reference evidence="4" key="1">
    <citation type="journal article" date="2020" name="Stud. Mycol.">
        <title>101 Dothideomycetes genomes: a test case for predicting lifestyles and emergence of pathogens.</title>
        <authorList>
            <person name="Haridas S."/>
            <person name="Albert R."/>
            <person name="Binder M."/>
            <person name="Bloem J."/>
            <person name="Labutti K."/>
            <person name="Salamov A."/>
            <person name="Andreopoulos B."/>
            <person name="Baker S."/>
            <person name="Barry K."/>
            <person name="Bills G."/>
            <person name="Bluhm B."/>
            <person name="Cannon C."/>
            <person name="Castanera R."/>
            <person name="Culley D."/>
            <person name="Daum C."/>
            <person name="Ezra D."/>
            <person name="Gonzalez J."/>
            <person name="Henrissat B."/>
            <person name="Kuo A."/>
            <person name="Liang C."/>
            <person name="Lipzen A."/>
            <person name="Lutzoni F."/>
            <person name="Magnuson J."/>
            <person name="Mondo S."/>
            <person name="Nolan M."/>
            <person name="Ohm R."/>
            <person name="Pangilinan J."/>
            <person name="Park H.-J."/>
            <person name="Ramirez L."/>
            <person name="Alfaro M."/>
            <person name="Sun H."/>
            <person name="Tritt A."/>
            <person name="Yoshinaga Y."/>
            <person name="Zwiers L.-H."/>
            <person name="Turgeon B."/>
            <person name="Goodwin S."/>
            <person name="Spatafora J."/>
            <person name="Crous P."/>
            <person name="Grigoriev I."/>
        </authorList>
    </citation>
    <scope>NUCLEOTIDE SEQUENCE</scope>
    <source>
        <strain evidence="4">CBS 262.69</strain>
    </source>
</reference>
<dbReference type="EMBL" id="ML996701">
    <property type="protein sequence ID" value="KAF2398149.1"/>
    <property type="molecule type" value="Genomic_DNA"/>
</dbReference>
<feature type="transmembrane region" description="Helical" evidence="3">
    <location>
        <begin position="93"/>
        <end position="111"/>
    </location>
</feature>
<dbReference type="SUPFAM" id="SSF103473">
    <property type="entry name" value="MFS general substrate transporter"/>
    <property type="match status" value="1"/>
</dbReference>
<comment type="subcellular location">
    <subcellularLocation>
        <location evidence="1">Membrane</location>
        <topology evidence="1">Multi-pass membrane protein</topology>
    </subcellularLocation>
</comment>
<keyword evidence="3" id="KW-1133">Transmembrane helix</keyword>
<dbReference type="GO" id="GO:0022857">
    <property type="term" value="F:transmembrane transporter activity"/>
    <property type="evidence" value="ECO:0007669"/>
    <property type="project" value="InterPro"/>
</dbReference>
<feature type="transmembrane region" description="Helical" evidence="3">
    <location>
        <begin position="117"/>
        <end position="136"/>
    </location>
</feature>
<protein>
    <submittedName>
        <fullName evidence="4">MFS general substrate transporter</fullName>
    </submittedName>
</protein>
<evidence type="ECO:0000313" key="5">
    <source>
        <dbReference type="Proteomes" id="UP000799640"/>
    </source>
</evidence>
<feature type="region of interest" description="Disordered" evidence="2">
    <location>
        <begin position="233"/>
        <end position="254"/>
    </location>
</feature>
<feature type="transmembrane region" description="Helical" evidence="3">
    <location>
        <begin position="157"/>
        <end position="179"/>
    </location>
</feature>
<evidence type="ECO:0000256" key="2">
    <source>
        <dbReference type="SAM" id="MobiDB-lite"/>
    </source>
</evidence>
<evidence type="ECO:0000313" key="4">
    <source>
        <dbReference type="EMBL" id="KAF2398149.1"/>
    </source>
</evidence>
<keyword evidence="5" id="KW-1185">Reference proteome</keyword>
<dbReference type="Proteomes" id="UP000799640">
    <property type="component" value="Unassembled WGS sequence"/>
</dbReference>
<evidence type="ECO:0000256" key="1">
    <source>
        <dbReference type="ARBA" id="ARBA00004141"/>
    </source>
</evidence>
<name>A0A6G1HQM9_9PEZI</name>
<keyword evidence="3" id="KW-0812">Transmembrane</keyword>
<feature type="transmembrane region" description="Helical" evidence="3">
    <location>
        <begin position="313"/>
        <end position="332"/>
    </location>
</feature>
<dbReference type="PANTHER" id="PTHR23520:SF5">
    <property type="entry name" value="TRANSPORTER, PUTATIVE (AFU_ORTHOLOGUE AFUA_3G04000)-RELATED"/>
    <property type="match status" value="1"/>
</dbReference>
<dbReference type="InterPro" id="IPR036259">
    <property type="entry name" value="MFS_trans_sf"/>
</dbReference>